<dbReference type="Proteomes" id="UP000188268">
    <property type="component" value="Unassembled WGS sequence"/>
</dbReference>
<name>A0A1R3G9L3_COCAP</name>
<protein>
    <submittedName>
        <fullName evidence="1">Uncharacterized protein</fullName>
    </submittedName>
</protein>
<evidence type="ECO:0000313" key="2">
    <source>
        <dbReference type="Proteomes" id="UP000188268"/>
    </source>
</evidence>
<organism evidence="1 2">
    <name type="scientific">Corchorus capsularis</name>
    <name type="common">Jute</name>
    <dbReference type="NCBI Taxonomy" id="210143"/>
    <lineage>
        <taxon>Eukaryota</taxon>
        <taxon>Viridiplantae</taxon>
        <taxon>Streptophyta</taxon>
        <taxon>Embryophyta</taxon>
        <taxon>Tracheophyta</taxon>
        <taxon>Spermatophyta</taxon>
        <taxon>Magnoliopsida</taxon>
        <taxon>eudicotyledons</taxon>
        <taxon>Gunneridae</taxon>
        <taxon>Pentapetalae</taxon>
        <taxon>rosids</taxon>
        <taxon>malvids</taxon>
        <taxon>Malvales</taxon>
        <taxon>Malvaceae</taxon>
        <taxon>Grewioideae</taxon>
        <taxon>Apeibeae</taxon>
        <taxon>Corchorus</taxon>
    </lineage>
</organism>
<sequence length="114" mass="13480">MVAEAWIVKMGNQVSSNLKHALLLEFFPKKKKNTQSNPTPKKYETVGIHLHKSLSETEISKLKFEIIRDVAAGVRFAMLLAFGRWKRTVKELMKMEEDSEEVLNRRRRKIRRRR</sequence>
<proteinExistence type="predicted"/>
<gene>
    <name evidence="1" type="ORF">CCACVL1_27619</name>
</gene>
<reference evidence="1 2" key="1">
    <citation type="submission" date="2013-09" db="EMBL/GenBank/DDBJ databases">
        <title>Corchorus capsularis genome sequencing.</title>
        <authorList>
            <person name="Alam M."/>
            <person name="Haque M.S."/>
            <person name="Islam M.S."/>
            <person name="Emdad E.M."/>
            <person name="Islam M.M."/>
            <person name="Ahmed B."/>
            <person name="Halim A."/>
            <person name="Hossen Q.M.M."/>
            <person name="Hossain M.Z."/>
            <person name="Ahmed R."/>
            <person name="Khan M.M."/>
            <person name="Islam R."/>
            <person name="Rashid M.M."/>
            <person name="Khan S.A."/>
            <person name="Rahman M.S."/>
            <person name="Alam M."/>
        </authorList>
    </citation>
    <scope>NUCLEOTIDE SEQUENCE [LARGE SCALE GENOMIC DNA]</scope>
    <source>
        <strain evidence="2">cv. CVL-1</strain>
        <tissue evidence="1">Whole seedling</tissue>
    </source>
</reference>
<evidence type="ECO:0000313" key="1">
    <source>
        <dbReference type="EMBL" id="OMO54741.1"/>
    </source>
</evidence>
<accession>A0A1R3G9L3</accession>
<dbReference type="Gramene" id="OMO54741">
    <property type="protein sequence ID" value="OMO54741"/>
    <property type="gene ID" value="CCACVL1_27619"/>
</dbReference>
<dbReference type="OrthoDB" id="1749970at2759"/>
<dbReference type="EMBL" id="AWWV01014886">
    <property type="protein sequence ID" value="OMO54741.1"/>
    <property type="molecule type" value="Genomic_DNA"/>
</dbReference>
<dbReference type="AlphaFoldDB" id="A0A1R3G9L3"/>
<comment type="caution">
    <text evidence="1">The sequence shown here is derived from an EMBL/GenBank/DDBJ whole genome shotgun (WGS) entry which is preliminary data.</text>
</comment>
<keyword evidence="2" id="KW-1185">Reference proteome</keyword>